<evidence type="ECO:0000256" key="4">
    <source>
        <dbReference type="SAM" id="MobiDB-lite"/>
    </source>
</evidence>
<name>A0A235H4P4_AZOBR</name>
<keyword evidence="2" id="KW-0238">DNA-binding</keyword>
<dbReference type="SUPFAM" id="SSF53098">
    <property type="entry name" value="Ribonuclease H-like"/>
    <property type="match status" value="1"/>
</dbReference>
<keyword evidence="3" id="KW-0233">DNA recombination</keyword>
<evidence type="ECO:0000313" key="7">
    <source>
        <dbReference type="Proteomes" id="UP000215367"/>
    </source>
</evidence>
<dbReference type="InterPro" id="IPR012337">
    <property type="entry name" value="RNaseH-like_sf"/>
</dbReference>
<evidence type="ECO:0000256" key="3">
    <source>
        <dbReference type="ARBA" id="ARBA00023172"/>
    </source>
</evidence>
<geneLocation type="plasmid" evidence="6">
    <name>unnamed</name>
</geneLocation>
<dbReference type="Pfam" id="PF13610">
    <property type="entry name" value="DDE_Tnp_IS240"/>
    <property type="match status" value="1"/>
</dbReference>
<feature type="compositionally biased region" description="Basic residues" evidence="4">
    <location>
        <begin position="170"/>
        <end position="180"/>
    </location>
</feature>
<feature type="domain" description="DDE" evidence="5">
    <location>
        <begin position="74"/>
        <end position="199"/>
    </location>
</feature>
<evidence type="ECO:0000313" key="6">
    <source>
        <dbReference type="EMBL" id="OYD80437.1"/>
    </source>
</evidence>
<organism evidence="6 7">
    <name type="scientific">Azospirillum brasilense</name>
    <dbReference type="NCBI Taxonomy" id="192"/>
    <lineage>
        <taxon>Bacteria</taxon>
        <taxon>Pseudomonadati</taxon>
        <taxon>Pseudomonadota</taxon>
        <taxon>Alphaproteobacteria</taxon>
        <taxon>Rhodospirillales</taxon>
        <taxon>Azospirillaceae</taxon>
        <taxon>Azospirillum</taxon>
    </lineage>
</organism>
<keyword evidence="1" id="KW-0815">Transposition</keyword>
<reference evidence="6 7" key="1">
    <citation type="submission" date="2017-07" db="EMBL/GenBank/DDBJ databases">
        <title>Whole genome sequence of Azospirillum brasilense 2A1, a potential biofertilizer strain.</title>
        <authorList>
            <person name="Fontana C.A."/>
            <person name="Toffoli L.M."/>
            <person name="Salazar S.M."/>
            <person name="Puglisi E."/>
            <person name="Pedraza R."/>
            <person name="Bassi D."/>
            <person name="Cocconcelli P.S."/>
        </authorList>
    </citation>
    <scope>NUCLEOTIDE SEQUENCE [LARGE SCALE GENOMIC DNA]</scope>
    <source>
        <strain evidence="6 7">2A1</strain>
        <plasmid evidence="6">unnamed</plasmid>
    </source>
</reference>
<accession>A0A235H4P4</accession>
<dbReference type="PANTHER" id="PTHR35528:SF3">
    <property type="entry name" value="BLL1675 PROTEIN"/>
    <property type="match status" value="1"/>
</dbReference>
<dbReference type="PANTHER" id="PTHR35528">
    <property type="entry name" value="BLL1675 PROTEIN"/>
    <property type="match status" value="1"/>
</dbReference>
<proteinExistence type="predicted"/>
<dbReference type="InterPro" id="IPR052183">
    <property type="entry name" value="IS_Transposase"/>
</dbReference>
<dbReference type="GO" id="GO:0032196">
    <property type="term" value="P:transposition"/>
    <property type="evidence" value="ECO:0007669"/>
    <property type="project" value="UniProtKB-KW"/>
</dbReference>
<feature type="region of interest" description="Disordered" evidence="4">
    <location>
        <begin position="159"/>
        <end position="186"/>
    </location>
</feature>
<comment type="caution">
    <text evidence="6">The sequence shown here is derived from an EMBL/GenBank/DDBJ whole genome shotgun (WGS) entry which is preliminary data.</text>
</comment>
<dbReference type="InterPro" id="IPR047930">
    <property type="entry name" value="Transpos_IS6"/>
</dbReference>
<sequence>MSSLSYARHQFPPAIIQHAIWLYLRFTLSYRDVEDLLAERGIDVSYETVRRWVVKFGLAIAGNLRRLRPKPSPRWHLDEMVIRVSGRLMYLWRAVDDEGEVLEMLVQRRRDKAAARKLMRKLLKKHGFFPTQVTTDKLRSYGAAFREIGLAAHHEQGLRQNNRAEVSHQPIRRRERKMQRFKSPGPAQRFVSMHAAAYNTFNLQRHLISRRTLRTFRARAMTEWKAAIMAA</sequence>
<dbReference type="NCBIfam" id="NF033587">
    <property type="entry name" value="transpos_IS6"/>
    <property type="match status" value="1"/>
</dbReference>
<dbReference type="InterPro" id="IPR032874">
    <property type="entry name" value="DDE_dom"/>
</dbReference>
<evidence type="ECO:0000256" key="2">
    <source>
        <dbReference type="ARBA" id="ARBA00023125"/>
    </source>
</evidence>
<dbReference type="Proteomes" id="UP000215367">
    <property type="component" value="Unassembled WGS sequence"/>
</dbReference>
<dbReference type="EMBL" id="NOWT01000056">
    <property type="protein sequence ID" value="OYD80437.1"/>
    <property type="molecule type" value="Genomic_DNA"/>
</dbReference>
<gene>
    <name evidence="6" type="ORF">CHT98_31220</name>
</gene>
<evidence type="ECO:0000256" key="1">
    <source>
        <dbReference type="ARBA" id="ARBA00022578"/>
    </source>
</evidence>
<dbReference type="AlphaFoldDB" id="A0A235H4P4"/>
<protein>
    <submittedName>
        <fullName evidence="6">IS6 family transposase</fullName>
    </submittedName>
</protein>
<dbReference type="GO" id="GO:0006310">
    <property type="term" value="P:DNA recombination"/>
    <property type="evidence" value="ECO:0007669"/>
    <property type="project" value="UniProtKB-KW"/>
</dbReference>
<dbReference type="RefSeq" id="WP_094307236.1">
    <property type="nucleotide sequence ID" value="NZ_NOWT01000056.1"/>
</dbReference>
<dbReference type="GO" id="GO:0003677">
    <property type="term" value="F:DNA binding"/>
    <property type="evidence" value="ECO:0007669"/>
    <property type="project" value="UniProtKB-KW"/>
</dbReference>
<evidence type="ECO:0000259" key="5">
    <source>
        <dbReference type="Pfam" id="PF13610"/>
    </source>
</evidence>
<keyword evidence="6" id="KW-0614">Plasmid</keyword>